<protein>
    <submittedName>
        <fullName evidence="1">Uncharacterized protein</fullName>
    </submittedName>
</protein>
<accession>A0A127P6J0</accession>
<organism evidence="1">
    <name type="scientific">Collimonas fungivorans</name>
    <dbReference type="NCBI Taxonomy" id="158899"/>
    <lineage>
        <taxon>Bacteria</taxon>
        <taxon>Pseudomonadati</taxon>
        <taxon>Pseudomonadota</taxon>
        <taxon>Betaproteobacteria</taxon>
        <taxon>Burkholderiales</taxon>
        <taxon>Oxalobacteraceae</taxon>
        <taxon>Collimonas</taxon>
    </lineage>
</organism>
<name>A0A127P6J0_9BURK</name>
<dbReference type="EMBL" id="CP013232">
    <property type="protein sequence ID" value="AMO93430.1"/>
    <property type="molecule type" value="Genomic_DNA"/>
</dbReference>
<dbReference type="AlphaFoldDB" id="A0A127P6J0"/>
<reference evidence="1 2" key="1">
    <citation type="submission" date="2015-11" db="EMBL/GenBank/DDBJ databases">
        <title>Exploring the genomic traits of fungus-feeding bacterial genus Collimonas.</title>
        <authorList>
            <person name="Song C."/>
            <person name="Schmidt R."/>
            <person name="de Jager V."/>
            <person name="Krzyzanowska D."/>
            <person name="Jongedijk E."/>
            <person name="Cankar K."/>
            <person name="Beekwilder J."/>
            <person name="van Veen A."/>
            <person name="de Boer W."/>
            <person name="van Veen J.A."/>
            <person name="Garbeva P."/>
        </authorList>
    </citation>
    <scope>NUCLEOTIDE SEQUENCE [LARGE SCALE GENOMIC DNA]</scope>
    <source>
        <strain evidence="1 2">Ter6</strain>
    </source>
</reference>
<sequence>MRRLLAMLAFVAGGLATELGAPLHCDLIHVSRPCQRRRKV</sequence>
<proteinExistence type="predicted"/>
<dbReference type="Proteomes" id="UP000072421">
    <property type="component" value="Chromosome"/>
</dbReference>
<dbReference type="PATRIC" id="fig|158899.10.peg.724"/>
<evidence type="ECO:0000313" key="1">
    <source>
        <dbReference type="EMBL" id="AMO93430.1"/>
    </source>
</evidence>
<gene>
    <name evidence="1" type="ORF">CFter6_0705</name>
</gene>
<evidence type="ECO:0000313" key="2">
    <source>
        <dbReference type="Proteomes" id="UP000072421"/>
    </source>
</evidence>